<feature type="region of interest" description="Disordered" evidence="1">
    <location>
        <begin position="1"/>
        <end position="31"/>
    </location>
</feature>
<accession>A0A3N4HBE3</accession>
<protein>
    <submittedName>
        <fullName evidence="2">Uncharacterized protein</fullName>
    </submittedName>
</protein>
<dbReference type="EMBL" id="ML119901">
    <property type="protein sequence ID" value="RPA71763.1"/>
    <property type="molecule type" value="Genomic_DNA"/>
</dbReference>
<organism evidence="2 3">
    <name type="scientific">Ascobolus immersus RN42</name>
    <dbReference type="NCBI Taxonomy" id="1160509"/>
    <lineage>
        <taxon>Eukaryota</taxon>
        <taxon>Fungi</taxon>
        <taxon>Dikarya</taxon>
        <taxon>Ascomycota</taxon>
        <taxon>Pezizomycotina</taxon>
        <taxon>Pezizomycetes</taxon>
        <taxon>Pezizales</taxon>
        <taxon>Ascobolaceae</taxon>
        <taxon>Ascobolus</taxon>
    </lineage>
</organism>
<name>A0A3N4HBE3_ASCIM</name>
<proteinExistence type="predicted"/>
<gene>
    <name evidence="2" type="ORF">BJ508DRAFT_335713</name>
</gene>
<keyword evidence="3" id="KW-1185">Reference proteome</keyword>
<reference evidence="2 3" key="1">
    <citation type="journal article" date="2018" name="Nat. Ecol. Evol.">
        <title>Pezizomycetes genomes reveal the molecular basis of ectomycorrhizal truffle lifestyle.</title>
        <authorList>
            <person name="Murat C."/>
            <person name="Payen T."/>
            <person name="Noel B."/>
            <person name="Kuo A."/>
            <person name="Morin E."/>
            <person name="Chen J."/>
            <person name="Kohler A."/>
            <person name="Krizsan K."/>
            <person name="Balestrini R."/>
            <person name="Da Silva C."/>
            <person name="Montanini B."/>
            <person name="Hainaut M."/>
            <person name="Levati E."/>
            <person name="Barry K.W."/>
            <person name="Belfiori B."/>
            <person name="Cichocki N."/>
            <person name="Clum A."/>
            <person name="Dockter R.B."/>
            <person name="Fauchery L."/>
            <person name="Guy J."/>
            <person name="Iotti M."/>
            <person name="Le Tacon F."/>
            <person name="Lindquist E.A."/>
            <person name="Lipzen A."/>
            <person name="Malagnac F."/>
            <person name="Mello A."/>
            <person name="Molinier V."/>
            <person name="Miyauchi S."/>
            <person name="Poulain J."/>
            <person name="Riccioni C."/>
            <person name="Rubini A."/>
            <person name="Sitrit Y."/>
            <person name="Splivallo R."/>
            <person name="Traeger S."/>
            <person name="Wang M."/>
            <person name="Zifcakova L."/>
            <person name="Wipf D."/>
            <person name="Zambonelli A."/>
            <person name="Paolocci F."/>
            <person name="Nowrousian M."/>
            <person name="Ottonello S."/>
            <person name="Baldrian P."/>
            <person name="Spatafora J.W."/>
            <person name="Henrissat B."/>
            <person name="Nagy L.G."/>
            <person name="Aury J.M."/>
            <person name="Wincker P."/>
            <person name="Grigoriev I.V."/>
            <person name="Bonfante P."/>
            <person name="Martin F.M."/>
        </authorList>
    </citation>
    <scope>NUCLEOTIDE SEQUENCE [LARGE SCALE GENOMIC DNA]</scope>
    <source>
        <strain evidence="2 3">RN42</strain>
    </source>
</reference>
<evidence type="ECO:0000313" key="2">
    <source>
        <dbReference type="EMBL" id="RPA71763.1"/>
    </source>
</evidence>
<evidence type="ECO:0000313" key="3">
    <source>
        <dbReference type="Proteomes" id="UP000275078"/>
    </source>
</evidence>
<dbReference type="AlphaFoldDB" id="A0A3N4HBE3"/>
<sequence>MLPDPYETAQDYVPKPQSYRPKYETPIPEENQELKDAVKKCSNKGPAAFQHLEKESEEWVTSDIKRAKIEWKKALTQAEKNFPTSLAEALIEKRKRDHQAYEADKNKPGLIGGNNPAPPPPYAADYKEALKEARKDARALIKDGRETWESSRHGLAAFRTKQEAKKQGTFHNPHVYTIDSSIDCFANCIQKPRLYEHDFSNFMMQNANIEGAVACRCKYCGVELRKV</sequence>
<evidence type="ECO:0000256" key="1">
    <source>
        <dbReference type="SAM" id="MobiDB-lite"/>
    </source>
</evidence>
<dbReference type="Proteomes" id="UP000275078">
    <property type="component" value="Unassembled WGS sequence"/>
</dbReference>